<sequence length="368" mass="40024">MSSTRIAPLWRSSGRCLALRPRATVTTTTALRPRAMASSAVTAAPRWQGITSQRQTVAAYPAGVRGYADDATTRNGDELANSSATFDNNTQPAEAEASLQVQQPPAEQSIGSGRAARGSATAKPVDQQNSPFRQLELLASGQVPFEPYYDGHKFGLTTAMTRASTAKLPEEDGVEEYFAGGMALPGIGKVQDRYDEVISQLTRLMMRHGKLAKAQREMAVILNHLRTAPTPKLDPAHPLLPGHPPAVQLPFNPVVYLTYAIDSVAPLIRIMQLSGAAGGGRSLPVPVPLAQRQRRRAAFMWILESVSKKQSRGSGRNTFAIRIAEEIVAIAEGRSALWDKRLQLHKLGTASRINTTALTQKRKMKRRM</sequence>
<keyword evidence="3" id="KW-0687">Ribonucleoprotein</keyword>
<dbReference type="CDD" id="cd14868">
    <property type="entry name" value="uS7_Mitochondria_Fungi"/>
    <property type="match status" value="1"/>
</dbReference>
<gene>
    <name evidence="6" type="ORF">SBRCBS47491_009813</name>
</gene>
<organism evidence="6 7">
    <name type="scientific">Sporothrix bragantina</name>
    <dbReference type="NCBI Taxonomy" id="671064"/>
    <lineage>
        <taxon>Eukaryota</taxon>
        <taxon>Fungi</taxon>
        <taxon>Dikarya</taxon>
        <taxon>Ascomycota</taxon>
        <taxon>Pezizomycotina</taxon>
        <taxon>Sordariomycetes</taxon>
        <taxon>Sordariomycetidae</taxon>
        <taxon>Ophiostomatales</taxon>
        <taxon>Ophiostomataceae</taxon>
        <taxon>Sporothrix</taxon>
    </lineage>
</organism>
<evidence type="ECO:0000313" key="6">
    <source>
        <dbReference type="EMBL" id="CAK7236955.1"/>
    </source>
</evidence>
<dbReference type="Gene3D" id="1.10.455.10">
    <property type="entry name" value="Ribosomal protein S7 domain"/>
    <property type="match status" value="1"/>
</dbReference>
<feature type="compositionally biased region" description="Polar residues" evidence="4">
    <location>
        <begin position="99"/>
        <end position="110"/>
    </location>
</feature>
<comment type="caution">
    <text evidence="6">The sequence shown here is derived from an EMBL/GenBank/DDBJ whole genome shotgun (WGS) entry which is preliminary data.</text>
</comment>
<reference evidence="6 7" key="1">
    <citation type="submission" date="2024-01" db="EMBL/GenBank/DDBJ databases">
        <authorList>
            <person name="Allen C."/>
            <person name="Tagirdzhanova G."/>
        </authorList>
    </citation>
    <scope>NUCLEOTIDE SEQUENCE [LARGE SCALE GENOMIC DNA]</scope>
</reference>
<evidence type="ECO:0000256" key="2">
    <source>
        <dbReference type="ARBA" id="ARBA00022980"/>
    </source>
</evidence>
<feature type="domain" description="Small ribosomal subunit protein uS7" evidence="5">
    <location>
        <begin position="195"/>
        <end position="352"/>
    </location>
</feature>
<proteinExistence type="inferred from homology"/>
<keyword evidence="7" id="KW-1185">Reference proteome</keyword>
<dbReference type="SUPFAM" id="SSF47973">
    <property type="entry name" value="Ribosomal protein S7"/>
    <property type="match status" value="1"/>
</dbReference>
<protein>
    <recommendedName>
        <fullName evidence="5">Small ribosomal subunit protein uS7 domain-containing protein</fullName>
    </recommendedName>
</protein>
<evidence type="ECO:0000256" key="4">
    <source>
        <dbReference type="SAM" id="MobiDB-lite"/>
    </source>
</evidence>
<feature type="region of interest" description="Disordered" evidence="4">
    <location>
        <begin position="69"/>
        <end position="130"/>
    </location>
</feature>
<comment type="similarity">
    <text evidence="1">Belongs to the universal ribosomal protein uS7 family.</text>
</comment>
<dbReference type="InterPro" id="IPR036823">
    <property type="entry name" value="Ribosomal_uS7_dom_sf"/>
</dbReference>
<feature type="compositionally biased region" description="Polar residues" evidence="4">
    <location>
        <begin position="80"/>
        <end position="92"/>
    </location>
</feature>
<evidence type="ECO:0000313" key="7">
    <source>
        <dbReference type="Proteomes" id="UP001642406"/>
    </source>
</evidence>
<evidence type="ECO:0000256" key="3">
    <source>
        <dbReference type="ARBA" id="ARBA00023274"/>
    </source>
</evidence>
<dbReference type="EMBL" id="CAWUHC010000171">
    <property type="protein sequence ID" value="CAK7236955.1"/>
    <property type="molecule type" value="Genomic_DNA"/>
</dbReference>
<name>A0ABP0CZI6_9PEZI</name>
<dbReference type="PANTHER" id="PTHR11205">
    <property type="entry name" value="RIBOSOMAL PROTEIN S7"/>
    <property type="match status" value="1"/>
</dbReference>
<feature type="compositionally biased region" description="Low complexity" evidence="4">
    <location>
        <begin position="111"/>
        <end position="120"/>
    </location>
</feature>
<evidence type="ECO:0000256" key="1">
    <source>
        <dbReference type="ARBA" id="ARBA00007151"/>
    </source>
</evidence>
<dbReference type="InterPro" id="IPR000235">
    <property type="entry name" value="Ribosomal_uS7"/>
</dbReference>
<dbReference type="Proteomes" id="UP001642406">
    <property type="component" value="Unassembled WGS sequence"/>
</dbReference>
<dbReference type="InterPro" id="IPR023798">
    <property type="entry name" value="Ribosomal_uS7_dom"/>
</dbReference>
<dbReference type="InterPro" id="IPR047988">
    <property type="entry name" value="Ribosomal_uS7m_fungi"/>
</dbReference>
<dbReference type="Pfam" id="PF00177">
    <property type="entry name" value="Ribosomal_S7"/>
    <property type="match status" value="1"/>
</dbReference>
<accession>A0ABP0CZI6</accession>
<keyword evidence="2" id="KW-0689">Ribosomal protein</keyword>
<evidence type="ECO:0000259" key="5">
    <source>
        <dbReference type="Pfam" id="PF00177"/>
    </source>
</evidence>